<evidence type="ECO:0000256" key="2">
    <source>
        <dbReference type="ARBA" id="ARBA00022801"/>
    </source>
</evidence>
<feature type="short sequence motif" description="Q motif" evidence="6">
    <location>
        <begin position="79"/>
        <end position="107"/>
    </location>
</feature>
<dbReference type="Gene3D" id="3.40.50.300">
    <property type="entry name" value="P-loop containing nucleotide triphosphate hydrolases"/>
    <property type="match status" value="2"/>
</dbReference>
<dbReference type="InterPro" id="IPR014001">
    <property type="entry name" value="Helicase_ATP-bd"/>
</dbReference>
<dbReference type="InterPro" id="IPR027417">
    <property type="entry name" value="P-loop_NTPase"/>
</dbReference>
<dbReference type="GO" id="GO:0005829">
    <property type="term" value="C:cytosol"/>
    <property type="evidence" value="ECO:0007669"/>
    <property type="project" value="TreeGrafter"/>
</dbReference>
<evidence type="ECO:0000313" key="12">
    <source>
        <dbReference type="EMBL" id="OGC86181.1"/>
    </source>
</evidence>
<evidence type="ECO:0000256" key="7">
    <source>
        <dbReference type="RuleBase" id="RU000492"/>
    </source>
</evidence>
<accession>A0A1F4XX03</accession>
<evidence type="ECO:0000259" key="9">
    <source>
        <dbReference type="PROSITE" id="PS51192"/>
    </source>
</evidence>
<keyword evidence="4 7" id="KW-0067">ATP-binding</keyword>
<feature type="domain" description="Helicase C-terminal" evidence="10">
    <location>
        <begin position="306"/>
        <end position="423"/>
    </location>
</feature>
<evidence type="ECO:0000256" key="1">
    <source>
        <dbReference type="ARBA" id="ARBA00022741"/>
    </source>
</evidence>
<evidence type="ECO:0000256" key="6">
    <source>
        <dbReference type="PROSITE-ProRule" id="PRU00552"/>
    </source>
</evidence>
<evidence type="ECO:0000256" key="5">
    <source>
        <dbReference type="ARBA" id="ARBA00038437"/>
    </source>
</evidence>
<keyword evidence="2 7" id="KW-0378">Hydrolase</keyword>
<dbReference type="InterPro" id="IPR014014">
    <property type="entry name" value="RNA_helicase_DEAD_Q_motif"/>
</dbReference>
<evidence type="ECO:0000256" key="3">
    <source>
        <dbReference type="ARBA" id="ARBA00022806"/>
    </source>
</evidence>
<reference evidence="12 13" key="1">
    <citation type="journal article" date="2016" name="Nat. Commun.">
        <title>Thousands of microbial genomes shed light on interconnected biogeochemical processes in an aquifer system.</title>
        <authorList>
            <person name="Anantharaman K."/>
            <person name="Brown C.T."/>
            <person name="Hug L.A."/>
            <person name="Sharon I."/>
            <person name="Castelle C.J."/>
            <person name="Probst A.J."/>
            <person name="Thomas B.C."/>
            <person name="Singh A."/>
            <person name="Wilkins M.J."/>
            <person name="Karaoz U."/>
            <person name="Brodie E.L."/>
            <person name="Williams K.H."/>
            <person name="Hubbard S.S."/>
            <person name="Banfield J.F."/>
        </authorList>
    </citation>
    <scope>NUCLEOTIDE SEQUENCE [LARGE SCALE GENOMIC DNA]</scope>
</reference>
<dbReference type="InterPro" id="IPR044742">
    <property type="entry name" value="DEAD/DEAH_RhlB"/>
</dbReference>
<feature type="domain" description="Helicase ATP-binding" evidence="9">
    <location>
        <begin position="110"/>
        <end position="279"/>
    </location>
</feature>
<feature type="domain" description="DEAD-box RNA helicase Q" evidence="11">
    <location>
        <begin position="79"/>
        <end position="107"/>
    </location>
</feature>
<dbReference type="CDD" id="cd00268">
    <property type="entry name" value="DEADc"/>
    <property type="match status" value="1"/>
</dbReference>
<evidence type="ECO:0000256" key="8">
    <source>
        <dbReference type="SAM" id="MobiDB-lite"/>
    </source>
</evidence>
<sequence length="423" mass="46549">MPQHRFNKGPSRFSSKARPYFAKATKGSPHAAPRPTKPWRSGGGRPAQKRGTPAPFSDVSKFINRAVITEVVEVYSPEHQFKDFAIDARLKNNIALKGYIIPTPIQDKTIPHILRGEDVVGVANTGTGKTAAFLVPLINKIITEQGSRVLVMVPTRELALQIADELKGFAKGLGIYSAVCVGGANINPQISELRRTPAFVIGTPGRLKDLLERRALNLGDFRTAVLDEADRMLDMGFINDMRKILALLPAPRHTLFFSATLSKEIEKLIGEFMHAPTRISVKTRETSATIDQDVVRVPRGSDKLDILHDLLIAPGFDKVLIFGRTKHGVERLSKNLVARGIKAESIHGNKTQGKRQRALDLFKKDHVQVLCATDVAARGLDIGGVSHVINYDLPNTHDDYVHRIGRTGRAGKQGKALTFIDTH</sequence>
<dbReference type="STRING" id="1797245.A2949_02715"/>
<dbReference type="SMART" id="SM00487">
    <property type="entry name" value="DEXDc"/>
    <property type="match status" value="1"/>
</dbReference>
<proteinExistence type="inferred from homology"/>
<dbReference type="InterPro" id="IPR000629">
    <property type="entry name" value="RNA-helicase_DEAD-box_CS"/>
</dbReference>
<protein>
    <recommendedName>
        <fullName evidence="14">RNA helicase</fullName>
    </recommendedName>
</protein>
<dbReference type="SUPFAM" id="SSF52540">
    <property type="entry name" value="P-loop containing nucleoside triphosphate hydrolases"/>
    <property type="match status" value="1"/>
</dbReference>
<dbReference type="InterPro" id="IPR011545">
    <property type="entry name" value="DEAD/DEAH_box_helicase_dom"/>
</dbReference>
<keyword evidence="3 7" id="KW-0347">Helicase</keyword>
<organism evidence="12 13">
    <name type="scientific">Candidatus Adlerbacteria bacterium RIFCSPLOWO2_01_FULL_54_21b</name>
    <dbReference type="NCBI Taxonomy" id="1797245"/>
    <lineage>
        <taxon>Bacteria</taxon>
        <taxon>Candidatus Adleribacteriota</taxon>
    </lineage>
</organism>
<dbReference type="Pfam" id="PF00271">
    <property type="entry name" value="Helicase_C"/>
    <property type="match status" value="1"/>
</dbReference>
<keyword evidence="1 7" id="KW-0547">Nucleotide-binding</keyword>
<feature type="region of interest" description="Disordered" evidence="8">
    <location>
        <begin position="1"/>
        <end position="55"/>
    </location>
</feature>
<comment type="caution">
    <text evidence="12">The sequence shown here is derived from an EMBL/GenBank/DDBJ whole genome shotgun (WGS) entry which is preliminary data.</text>
</comment>
<dbReference type="Proteomes" id="UP000178585">
    <property type="component" value="Unassembled WGS sequence"/>
</dbReference>
<dbReference type="InterPro" id="IPR001650">
    <property type="entry name" value="Helicase_C-like"/>
</dbReference>
<evidence type="ECO:0000256" key="4">
    <source>
        <dbReference type="ARBA" id="ARBA00022840"/>
    </source>
</evidence>
<dbReference type="PANTHER" id="PTHR47959">
    <property type="entry name" value="ATP-DEPENDENT RNA HELICASE RHLE-RELATED"/>
    <property type="match status" value="1"/>
</dbReference>
<dbReference type="EMBL" id="MEWZ01000029">
    <property type="protein sequence ID" value="OGC86181.1"/>
    <property type="molecule type" value="Genomic_DNA"/>
</dbReference>
<dbReference type="GO" id="GO:0016787">
    <property type="term" value="F:hydrolase activity"/>
    <property type="evidence" value="ECO:0007669"/>
    <property type="project" value="UniProtKB-KW"/>
</dbReference>
<name>A0A1F4XX03_9BACT</name>
<dbReference type="PROSITE" id="PS00039">
    <property type="entry name" value="DEAD_ATP_HELICASE"/>
    <property type="match status" value="1"/>
</dbReference>
<dbReference type="InterPro" id="IPR050079">
    <property type="entry name" value="DEAD_box_RNA_helicase"/>
</dbReference>
<evidence type="ECO:0000259" key="11">
    <source>
        <dbReference type="PROSITE" id="PS51195"/>
    </source>
</evidence>
<dbReference type="GO" id="GO:0003724">
    <property type="term" value="F:RNA helicase activity"/>
    <property type="evidence" value="ECO:0007669"/>
    <property type="project" value="InterPro"/>
</dbReference>
<dbReference type="Pfam" id="PF00270">
    <property type="entry name" value="DEAD"/>
    <property type="match status" value="1"/>
</dbReference>
<evidence type="ECO:0008006" key="14">
    <source>
        <dbReference type="Google" id="ProtNLM"/>
    </source>
</evidence>
<evidence type="ECO:0000259" key="10">
    <source>
        <dbReference type="PROSITE" id="PS51194"/>
    </source>
</evidence>
<gene>
    <name evidence="12" type="ORF">A2949_02715</name>
</gene>
<dbReference type="SMART" id="SM00490">
    <property type="entry name" value="HELICc"/>
    <property type="match status" value="1"/>
</dbReference>
<dbReference type="PROSITE" id="PS51192">
    <property type="entry name" value="HELICASE_ATP_BIND_1"/>
    <property type="match status" value="1"/>
</dbReference>
<dbReference type="PANTHER" id="PTHR47959:SF13">
    <property type="entry name" value="ATP-DEPENDENT RNA HELICASE RHLE"/>
    <property type="match status" value="1"/>
</dbReference>
<comment type="similarity">
    <text evidence="5 7">Belongs to the DEAD box helicase family.</text>
</comment>
<evidence type="ECO:0000313" key="13">
    <source>
        <dbReference type="Proteomes" id="UP000178585"/>
    </source>
</evidence>
<dbReference type="GO" id="GO:0003676">
    <property type="term" value="F:nucleic acid binding"/>
    <property type="evidence" value="ECO:0007669"/>
    <property type="project" value="InterPro"/>
</dbReference>
<dbReference type="PROSITE" id="PS51194">
    <property type="entry name" value="HELICASE_CTER"/>
    <property type="match status" value="1"/>
</dbReference>
<dbReference type="AlphaFoldDB" id="A0A1F4XX03"/>
<dbReference type="PROSITE" id="PS51195">
    <property type="entry name" value="Q_MOTIF"/>
    <property type="match status" value="1"/>
</dbReference>
<dbReference type="CDD" id="cd18787">
    <property type="entry name" value="SF2_C_DEAD"/>
    <property type="match status" value="1"/>
</dbReference>
<dbReference type="GO" id="GO:0005524">
    <property type="term" value="F:ATP binding"/>
    <property type="evidence" value="ECO:0007669"/>
    <property type="project" value="UniProtKB-KW"/>
</dbReference>